<dbReference type="GO" id="GO:0046872">
    <property type="term" value="F:metal ion binding"/>
    <property type="evidence" value="ECO:0007669"/>
    <property type="project" value="InterPro"/>
</dbReference>
<dbReference type="EC" id="6.3.4.18" evidence="5 6"/>
<comment type="caution">
    <text evidence="8">The sequence shown here is derived from an EMBL/GenBank/DDBJ whole genome shotgun (WGS) entry which is preliminary data.</text>
</comment>
<feature type="binding site" evidence="5">
    <location>
        <begin position="266"/>
        <end position="267"/>
    </location>
    <ligand>
        <name>ATP</name>
        <dbReference type="ChEBI" id="CHEBI:30616"/>
    </ligand>
</feature>
<comment type="caution">
    <text evidence="5">Lacks conserved residue(s) required for the propagation of feature annotation.</text>
</comment>
<comment type="similarity">
    <text evidence="5 6">Belongs to the PurK/PurT family.</text>
</comment>
<dbReference type="AlphaFoldDB" id="A0A2G1WKK1"/>
<feature type="domain" description="ATP-grasp" evidence="7">
    <location>
        <begin position="112"/>
        <end position="296"/>
    </location>
</feature>
<dbReference type="OrthoDB" id="9299at2157"/>
<evidence type="ECO:0000256" key="4">
    <source>
        <dbReference type="ARBA" id="ARBA00022842"/>
    </source>
</evidence>
<dbReference type="UniPathway" id="UPA00074">
    <property type="reaction ID" value="UER00942"/>
</dbReference>
<keyword evidence="1 5" id="KW-0547">Nucleotide-binding</keyword>
<dbReference type="Pfam" id="PF02222">
    <property type="entry name" value="ATP-grasp"/>
    <property type="match status" value="1"/>
</dbReference>
<evidence type="ECO:0000313" key="8">
    <source>
        <dbReference type="EMBL" id="PHQ39528.1"/>
    </source>
</evidence>
<dbReference type="HAMAP" id="MF_01928">
    <property type="entry name" value="PurK"/>
    <property type="match status" value="1"/>
</dbReference>
<comment type="function">
    <text evidence="6">Catalyzes the ATP-dependent conversion of 5-aminoimidazole ribonucleotide (AIR) and HCO(3)- to N5-carboxyaminoimidazole ribonucleotide (N5-CAIR).</text>
</comment>
<dbReference type="Gene3D" id="3.30.1490.20">
    <property type="entry name" value="ATP-grasp fold, A domain"/>
    <property type="match status" value="1"/>
</dbReference>
<reference evidence="8 9" key="1">
    <citation type="journal article" date="2014" name="Front. Microbiol.">
        <title>Population and genomic analysis of the genus Halorubrum.</title>
        <authorList>
            <person name="Fullmer M.S."/>
            <person name="Soucy S.M."/>
            <person name="Swithers K.S."/>
            <person name="Makkay A.M."/>
            <person name="Wheeler R."/>
            <person name="Ventosa A."/>
            <person name="Gogarten J.P."/>
            <person name="Papke R.T."/>
        </authorList>
    </citation>
    <scope>NUCLEOTIDE SEQUENCE [LARGE SCALE GENOMIC DNA]</scope>
    <source>
        <strain evidence="8 9">C49</strain>
    </source>
</reference>
<gene>
    <name evidence="5 6" type="primary">purK</name>
    <name evidence="8" type="ORF">DJ69_05620</name>
</gene>
<dbReference type="RefSeq" id="WP_099254711.1">
    <property type="nucleotide sequence ID" value="NZ_NHOA01000036.1"/>
</dbReference>
<keyword evidence="9" id="KW-1185">Reference proteome</keyword>
<dbReference type="InterPro" id="IPR016185">
    <property type="entry name" value="PreATP-grasp_dom_sf"/>
</dbReference>
<feature type="binding site" evidence="5">
    <location>
        <position position="108"/>
    </location>
    <ligand>
        <name>ATP</name>
        <dbReference type="ChEBI" id="CHEBI:30616"/>
    </ligand>
</feature>
<dbReference type="Gene3D" id="3.30.470.20">
    <property type="entry name" value="ATP-grasp fold, B domain"/>
    <property type="match status" value="1"/>
</dbReference>
<feature type="binding site" evidence="5">
    <location>
        <position position="147"/>
    </location>
    <ligand>
        <name>ATP</name>
        <dbReference type="ChEBI" id="CHEBI:30616"/>
    </ligand>
</feature>
<organism evidence="8 9">
    <name type="scientific">Halorubrum persicum</name>
    <dbReference type="NCBI Taxonomy" id="1383844"/>
    <lineage>
        <taxon>Archaea</taxon>
        <taxon>Methanobacteriati</taxon>
        <taxon>Methanobacteriota</taxon>
        <taxon>Stenosarchaea group</taxon>
        <taxon>Halobacteria</taxon>
        <taxon>Halobacteriales</taxon>
        <taxon>Haloferacaceae</taxon>
        <taxon>Halorubrum</taxon>
    </lineage>
</organism>
<dbReference type="SUPFAM" id="SSF56059">
    <property type="entry name" value="Glutathione synthetase ATP-binding domain-like"/>
    <property type="match status" value="1"/>
</dbReference>
<dbReference type="GO" id="GO:0034028">
    <property type="term" value="F:5-(carboxyamino)imidazole ribonucleotide synthase activity"/>
    <property type="evidence" value="ECO:0007669"/>
    <property type="project" value="UniProtKB-UniRule"/>
</dbReference>
<dbReference type="NCBIfam" id="NF004679">
    <property type="entry name" value="PRK06019.1-5"/>
    <property type="match status" value="1"/>
</dbReference>
<accession>A0A2G1WKK1</accession>
<dbReference type="GO" id="GO:0005524">
    <property type="term" value="F:ATP binding"/>
    <property type="evidence" value="ECO:0007669"/>
    <property type="project" value="UniProtKB-UniRule"/>
</dbReference>
<dbReference type="GO" id="GO:0004638">
    <property type="term" value="F:phosphoribosylaminoimidazole carboxylase activity"/>
    <property type="evidence" value="ECO:0007669"/>
    <property type="project" value="InterPro"/>
</dbReference>
<sequence>MSITLPGPTLGVVGGGQLGRMMGEAVAPLGVEVVVLDPTPDCPATPVVSDQIVGGFDDADAIHELASRADALTFEIELADPDLMAEAAAEHDVPVHPDPDTLRTIQDKLVQKEALVDAGIPVPEFAAVATAGGLERVVEEFGGAMLKAREGGYDGRGNVPVETPDEAAAALDAIGGAAMAEELLDFEREIAVMGLKGADGETRTYPVTETIHREEILRESVAPARTDDAIVAEAESVARDVLDVLDGRGVFGIELFESRDGEVLVNEIAPRPHNSGHWTIEGARTSQFENHVRAVLGWPLGPTDLVAPAVTANVLGDTEETRPATLSGVDDVLRAPEADFHWYGKADVRPLRKMGHLTATLEAGGDDGAADRDDLLSRARALRDGLTFRDA</sequence>
<dbReference type="PROSITE" id="PS50975">
    <property type="entry name" value="ATP_GRASP"/>
    <property type="match status" value="1"/>
</dbReference>
<comment type="function">
    <text evidence="5">Catalyzes the ATP-dependent conversion of 5-aminoimidazole ribonucleotide (AIR) and HCO(3)(-) to N5-carboxyaminoimidazole ribonucleotide (N5-CAIR).</text>
</comment>
<evidence type="ECO:0000256" key="1">
    <source>
        <dbReference type="ARBA" id="ARBA00022741"/>
    </source>
</evidence>
<dbReference type="InterPro" id="IPR054350">
    <property type="entry name" value="PurT/PurK_preATP-grasp"/>
</dbReference>
<protein>
    <recommendedName>
        <fullName evidence="5 6">N5-carboxyaminoimidazole ribonucleotide synthase</fullName>
        <shortName evidence="5 6">N5-CAIR synthase</shortName>
        <ecNumber evidence="5 6">6.3.4.18</ecNumber>
    </recommendedName>
    <alternativeName>
        <fullName evidence="5 6">5-(carboxyamino)imidazole ribonucleotide synthetase</fullName>
    </alternativeName>
</protein>
<name>A0A2G1WKK1_9EURY</name>
<dbReference type="InterPro" id="IPR040686">
    <property type="entry name" value="PurK_C"/>
</dbReference>
<evidence type="ECO:0000256" key="3">
    <source>
        <dbReference type="ARBA" id="ARBA00022840"/>
    </source>
</evidence>
<proteinExistence type="inferred from homology"/>
<dbReference type="InterPro" id="IPR005875">
    <property type="entry name" value="PurK"/>
</dbReference>
<feature type="binding site" evidence="5">
    <location>
        <begin position="181"/>
        <end position="184"/>
    </location>
    <ligand>
        <name>ATP</name>
        <dbReference type="ChEBI" id="CHEBI:30616"/>
    </ligand>
</feature>
<dbReference type="GO" id="GO:0006189">
    <property type="term" value="P:'de novo' IMP biosynthetic process"/>
    <property type="evidence" value="ECO:0007669"/>
    <property type="project" value="UniProtKB-UniRule"/>
</dbReference>
<evidence type="ECO:0000259" key="7">
    <source>
        <dbReference type="PROSITE" id="PS50975"/>
    </source>
</evidence>
<dbReference type="SUPFAM" id="SSF52440">
    <property type="entry name" value="PreATP-grasp domain"/>
    <property type="match status" value="1"/>
</dbReference>
<dbReference type="InterPro" id="IPR003135">
    <property type="entry name" value="ATP-grasp_carboxylate-amine"/>
</dbReference>
<dbReference type="InterPro" id="IPR011054">
    <property type="entry name" value="Rudment_hybrid_motif"/>
</dbReference>
<dbReference type="Gene3D" id="3.40.50.20">
    <property type="match status" value="1"/>
</dbReference>
<dbReference type="InterPro" id="IPR013815">
    <property type="entry name" value="ATP_grasp_subdomain_1"/>
</dbReference>
<dbReference type="SUPFAM" id="SSF51246">
    <property type="entry name" value="Rudiment single hybrid motif"/>
    <property type="match status" value="1"/>
</dbReference>
<evidence type="ECO:0000256" key="2">
    <source>
        <dbReference type="ARBA" id="ARBA00022755"/>
    </source>
</evidence>
<evidence type="ECO:0000313" key="9">
    <source>
        <dbReference type="Proteomes" id="UP000222824"/>
    </source>
</evidence>
<dbReference type="EMBL" id="NHOA01000036">
    <property type="protein sequence ID" value="PHQ39528.1"/>
    <property type="molecule type" value="Genomic_DNA"/>
</dbReference>
<dbReference type="PANTHER" id="PTHR11609:SF5">
    <property type="entry name" value="PHOSPHORIBOSYLAMINOIMIDAZOLE CARBOXYLASE"/>
    <property type="match status" value="1"/>
</dbReference>
<evidence type="ECO:0000256" key="6">
    <source>
        <dbReference type="RuleBase" id="RU361200"/>
    </source>
</evidence>
<dbReference type="PANTHER" id="PTHR11609">
    <property type="entry name" value="PURINE BIOSYNTHESIS PROTEIN 6/7, PUR6/7"/>
    <property type="match status" value="1"/>
</dbReference>
<dbReference type="Pfam" id="PF22660">
    <property type="entry name" value="RS_preATP-grasp-like"/>
    <property type="match status" value="1"/>
</dbReference>
<keyword evidence="2 5" id="KW-0658">Purine biosynthesis</keyword>
<dbReference type="Pfam" id="PF17769">
    <property type="entry name" value="PurK_C"/>
    <property type="match status" value="1"/>
</dbReference>
<dbReference type="NCBIfam" id="TIGR01161">
    <property type="entry name" value="purK"/>
    <property type="match status" value="1"/>
</dbReference>
<dbReference type="Proteomes" id="UP000222824">
    <property type="component" value="Unassembled WGS sequence"/>
</dbReference>
<comment type="catalytic activity">
    <reaction evidence="5 6">
        <text>5-amino-1-(5-phospho-beta-D-ribosyl)imidazole + hydrogencarbonate + ATP = 5-carboxyamino-1-(5-phospho-D-ribosyl)imidazole + ADP + phosphate + 2 H(+)</text>
        <dbReference type="Rhea" id="RHEA:19317"/>
        <dbReference type="ChEBI" id="CHEBI:15378"/>
        <dbReference type="ChEBI" id="CHEBI:17544"/>
        <dbReference type="ChEBI" id="CHEBI:30616"/>
        <dbReference type="ChEBI" id="CHEBI:43474"/>
        <dbReference type="ChEBI" id="CHEBI:58730"/>
        <dbReference type="ChEBI" id="CHEBI:137981"/>
        <dbReference type="ChEBI" id="CHEBI:456216"/>
        <dbReference type="EC" id="6.3.4.18"/>
    </reaction>
</comment>
<keyword evidence="4" id="KW-0460">Magnesium</keyword>
<evidence type="ECO:0000256" key="5">
    <source>
        <dbReference type="HAMAP-Rule" id="MF_01928"/>
    </source>
</evidence>
<feature type="binding site" evidence="5">
    <location>
        <position position="189"/>
    </location>
    <ligand>
        <name>ATP</name>
        <dbReference type="ChEBI" id="CHEBI:30616"/>
    </ligand>
</feature>
<keyword evidence="3 5" id="KW-0067">ATP-binding</keyword>
<dbReference type="InterPro" id="IPR011761">
    <property type="entry name" value="ATP-grasp"/>
</dbReference>
<comment type="subunit">
    <text evidence="5">Homodimer.</text>
</comment>
<feature type="binding site" evidence="5">
    <location>
        <position position="212"/>
    </location>
    <ligand>
        <name>ATP</name>
        <dbReference type="ChEBI" id="CHEBI:30616"/>
    </ligand>
</feature>
<keyword evidence="5 6" id="KW-0436">Ligase</keyword>
<comment type="pathway">
    <text evidence="5 6">Purine metabolism; IMP biosynthesis via de novo pathway; 5-amino-1-(5-phospho-D-ribosyl)imidazole-4-carboxylate from 5-amino-1-(5-phospho-D-ribosyl)imidazole (N5-CAIR route): step 1/2.</text>
</comment>